<evidence type="ECO:0000256" key="4">
    <source>
        <dbReference type="ARBA" id="ARBA00022840"/>
    </source>
</evidence>
<dbReference type="Gene3D" id="3.40.50.720">
    <property type="entry name" value="NAD(P)-binding Rossmann-like Domain"/>
    <property type="match status" value="1"/>
</dbReference>
<feature type="domain" description="Mur ligase central" evidence="12">
    <location>
        <begin position="109"/>
        <end position="293"/>
    </location>
</feature>
<evidence type="ECO:0000259" key="10">
    <source>
        <dbReference type="Pfam" id="PF01225"/>
    </source>
</evidence>
<dbReference type="AlphaFoldDB" id="A0A520S3P7"/>
<reference evidence="13 14" key="1">
    <citation type="submission" date="2019-02" db="EMBL/GenBank/DDBJ databases">
        <title>Prokaryotic population dynamics and viral predation in marine succession experiment using metagenomics: the confinement effect.</title>
        <authorList>
            <person name="Haro-Moreno J.M."/>
            <person name="Rodriguez-Valera F."/>
            <person name="Lopez-Perez M."/>
        </authorList>
    </citation>
    <scope>NUCLEOTIDE SEQUENCE [LARGE SCALE GENOMIC DNA]</scope>
    <source>
        <strain evidence="13">MED-G157</strain>
    </source>
</reference>
<evidence type="ECO:0000256" key="9">
    <source>
        <dbReference type="NCBIfam" id="TIGR01081"/>
    </source>
</evidence>
<dbReference type="Gene3D" id="3.90.190.20">
    <property type="entry name" value="Mur ligase, C-terminal domain"/>
    <property type="match status" value="1"/>
</dbReference>
<dbReference type="GO" id="GO:0051301">
    <property type="term" value="P:cell division"/>
    <property type="evidence" value="ECO:0007669"/>
    <property type="project" value="UniProtKB-KW"/>
</dbReference>
<dbReference type="Gene3D" id="3.40.1190.10">
    <property type="entry name" value="Mur-like, catalytic domain"/>
    <property type="match status" value="1"/>
</dbReference>
<dbReference type="InterPro" id="IPR000713">
    <property type="entry name" value="Mur_ligase_N"/>
</dbReference>
<keyword evidence="7" id="KW-0131">Cell cycle</keyword>
<keyword evidence="8" id="KW-0961">Cell wall biogenesis/degradation</keyword>
<dbReference type="NCBIfam" id="TIGR01081">
    <property type="entry name" value="mpl"/>
    <property type="match status" value="1"/>
</dbReference>
<evidence type="ECO:0000256" key="7">
    <source>
        <dbReference type="ARBA" id="ARBA00023306"/>
    </source>
</evidence>
<organism evidence="13 14">
    <name type="scientific">OM182 bacterium</name>
    <dbReference type="NCBI Taxonomy" id="2510334"/>
    <lineage>
        <taxon>Bacteria</taxon>
        <taxon>Pseudomonadati</taxon>
        <taxon>Pseudomonadota</taxon>
        <taxon>Gammaproteobacteria</taxon>
        <taxon>OMG group</taxon>
        <taxon>OM182 clade</taxon>
    </lineage>
</organism>
<dbReference type="EMBL" id="SHAG01000005">
    <property type="protein sequence ID" value="RZO77081.1"/>
    <property type="molecule type" value="Genomic_DNA"/>
</dbReference>
<feature type="domain" description="Mur ligase C-terminal" evidence="11">
    <location>
        <begin position="315"/>
        <end position="421"/>
    </location>
</feature>
<sequence>MRIHILGICGTLMGSIALLAKQSGHKISGSDQNVYPPMSDQLEQAGIELNSPYSAKSIPKEVDLVVIGNAGLSRGNPALEIVLRQRIPFCSGAEWIGRYLLENRWVIAVAGTHGKTTTSSMVTSILSELDMHPGYLIGGIPSNLKKSADLGSSPYFVIEADEYDTSFFDHQSKFLHYRPQTLVINNLEYDHADIFKDLSQIQHQFHLLIRKIPSNGQIIYPPSDENVSQVISQGCWSTLKTFGFNDAELTAANIASDGSEFDVVNCDKLVGHVKWGQTGMHNISNGLAAIAACTHAGIQPKTACQALCNFIGVKRRMELIYENLTVKVYDDFAHHPTAIHTTLNGLRSRIGDGKILAIIDPASHTMKIGTHARILADSAAPADHTIWHEPKNIEWNMSEHLKGPKTELAHGVEDIILRVKKYIAQNHPLNIIIMSNGAFGGLKKELVKFLQQHA</sequence>
<dbReference type="SUPFAM" id="SSF53244">
    <property type="entry name" value="MurD-like peptide ligases, peptide-binding domain"/>
    <property type="match status" value="1"/>
</dbReference>
<dbReference type="GO" id="GO:0106418">
    <property type="term" value="F:UDP-N-acetylmuramate-L-alanyl-gamma-D-glutamyl-meso-2,6-diaminoheptanedioate ligase activity"/>
    <property type="evidence" value="ECO:0007669"/>
    <property type="project" value="UniProtKB-EC"/>
</dbReference>
<proteinExistence type="predicted"/>
<dbReference type="EC" id="6.3.2.45" evidence="9"/>
<dbReference type="GO" id="GO:0005524">
    <property type="term" value="F:ATP binding"/>
    <property type="evidence" value="ECO:0007669"/>
    <property type="project" value="UniProtKB-KW"/>
</dbReference>
<dbReference type="GO" id="GO:0071555">
    <property type="term" value="P:cell wall organization"/>
    <property type="evidence" value="ECO:0007669"/>
    <property type="project" value="UniProtKB-KW"/>
</dbReference>
<accession>A0A520S3P7</accession>
<dbReference type="InterPro" id="IPR004101">
    <property type="entry name" value="Mur_ligase_C"/>
</dbReference>
<evidence type="ECO:0000256" key="2">
    <source>
        <dbReference type="ARBA" id="ARBA00022618"/>
    </source>
</evidence>
<evidence type="ECO:0000256" key="8">
    <source>
        <dbReference type="ARBA" id="ARBA00023316"/>
    </source>
</evidence>
<keyword evidence="6" id="KW-0573">Peptidoglycan synthesis</keyword>
<dbReference type="PANTHER" id="PTHR43445:SF5">
    <property type="entry name" value="UDP-N-ACETYLMURAMATE--L-ALANYL-GAMMA-D-GLUTAMYL-MESO-2,6-DIAMINOHEPTANDIOATE LIGASE"/>
    <property type="match status" value="1"/>
</dbReference>
<dbReference type="Pfam" id="PF01225">
    <property type="entry name" value="Mur_ligase"/>
    <property type="match status" value="1"/>
</dbReference>
<evidence type="ECO:0000259" key="11">
    <source>
        <dbReference type="Pfam" id="PF02875"/>
    </source>
</evidence>
<dbReference type="Pfam" id="PF08245">
    <property type="entry name" value="Mur_ligase_M"/>
    <property type="match status" value="1"/>
</dbReference>
<gene>
    <name evidence="13" type="primary">mpl</name>
    <name evidence="13" type="ORF">EVA68_02395</name>
</gene>
<comment type="caution">
    <text evidence="13">The sequence shown here is derived from an EMBL/GenBank/DDBJ whole genome shotgun (WGS) entry which is preliminary data.</text>
</comment>
<evidence type="ECO:0000259" key="12">
    <source>
        <dbReference type="Pfam" id="PF08245"/>
    </source>
</evidence>
<evidence type="ECO:0000256" key="6">
    <source>
        <dbReference type="ARBA" id="ARBA00022984"/>
    </source>
</evidence>
<evidence type="ECO:0000313" key="13">
    <source>
        <dbReference type="EMBL" id="RZO77081.1"/>
    </source>
</evidence>
<dbReference type="InterPro" id="IPR036615">
    <property type="entry name" value="Mur_ligase_C_dom_sf"/>
</dbReference>
<dbReference type="SUPFAM" id="SSF53623">
    <property type="entry name" value="MurD-like peptide ligases, catalytic domain"/>
    <property type="match status" value="1"/>
</dbReference>
<dbReference type="InterPro" id="IPR050061">
    <property type="entry name" value="MurCDEF_pg_biosynth"/>
</dbReference>
<dbReference type="InterPro" id="IPR005757">
    <property type="entry name" value="Mpl"/>
</dbReference>
<keyword evidence="3" id="KW-0547">Nucleotide-binding</keyword>
<dbReference type="GO" id="GO:0008360">
    <property type="term" value="P:regulation of cell shape"/>
    <property type="evidence" value="ECO:0007669"/>
    <property type="project" value="UniProtKB-KW"/>
</dbReference>
<keyword evidence="2" id="KW-0132">Cell division</keyword>
<dbReference type="InterPro" id="IPR013221">
    <property type="entry name" value="Mur_ligase_cen"/>
</dbReference>
<keyword evidence="4" id="KW-0067">ATP-binding</keyword>
<protein>
    <recommendedName>
        <fullName evidence="9">UDP-N-acetylmuramate:L-alanyl-gamma-D-glutamyl-meso-diaminopimelate ligase</fullName>
        <ecNumber evidence="9">6.3.2.45</ecNumber>
    </recommendedName>
</protein>
<name>A0A520S3P7_9GAMM</name>
<evidence type="ECO:0000313" key="14">
    <source>
        <dbReference type="Proteomes" id="UP000316199"/>
    </source>
</evidence>
<feature type="domain" description="Mur ligase N-terminal catalytic" evidence="10">
    <location>
        <begin position="2"/>
        <end position="100"/>
    </location>
</feature>
<dbReference type="PANTHER" id="PTHR43445">
    <property type="entry name" value="UDP-N-ACETYLMURAMATE--L-ALANINE LIGASE-RELATED"/>
    <property type="match status" value="1"/>
</dbReference>
<dbReference type="SUPFAM" id="SSF51984">
    <property type="entry name" value="MurCD N-terminal domain"/>
    <property type="match status" value="1"/>
</dbReference>
<dbReference type="InterPro" id="IPR036565">
    <property type="entry name" value="Mur-like_cat_sf"/>
</dbReference>
<dbReference type="GO" id="GO:0009252">
    <property type="term" value="P:peptidoglycan biosynthetic process"/>
    <property type="evidence" value="ECO:0007669"/>
    <property type="project" value="UniProtKB-UniRule"/>
</dbReference>
<evidence type="ECO:0000256" key="5">
    <source>
        <dbReference type="ARBA" id="ARBA00022960"/>
    </source>
</evidence>
<keyword evidence="1 13" id="KW-0436">Ligase</keyword>
<dbReference type="Pfam" id="PF02875">
    <property type="entry name" value="Mur_ligase_C"/>
    <property type="match status" value="1"/>
</dbReference>
<dbReference type="Proteomes" id="UP000316199">
    <property type="component" value="Unassembled WGS sequence"/>
</dbReference>
<keyword evidence="5" id="KW-0133">Cell shape</keyword>
<evidence type="ECO:0000256" key="1">
    <source>
        <dbReference type="ARBA" id="ARBA00022598"/>
    </source>
</evidence>
<evidence type="ECO:0000256" key="3">
    <source>
        <dbReference type="ARBA" id="ARBA00022741"/>
    </source>
</evidence>